<reference evidence="5 6" key="1">
    <citation type="submission" date="2022-01" db="EMBL/GenBank/DDBJ databases">
        <title>A high-quality chromosome-level genome assembly of rohu carp, Labeo rohita.</title>
        <authorList>
            <person name="Arick M.A. II"/>
            <person name="Hsu C.-Y."/>
            <person name="Magbanua Z."/>
            <person name="Pechanova O."/>
            <person name="Grover C."/>
            <person name="Miller E."/>
            <person name="Thrash A."/>
            <person name="Ezzel L."/>
            <person name="Alam S."/>
            <person name="Benzie J."/>
            <person name="Hamilton M."/>
            <person name="Karsi A."/>
            <person name="Lawrence M.L."/>
            <person name="Peterson D.G."/>
        </authorList>
    </citation>
    <scope>NUCLEOTIDE SEQUENCE [LARGE SCALE GENOMIC DNA]</scope>
    <source>
        <strain evidence="6">BAU-BD-2019</strain>
        <tissue evidence="5">Blood</tissue>
    </source>
</reference>
<keyword evidence="2" id="KW-0479">Metal-binding</keyword>
<dbReference type="Gene3D" id="1.10.340.70">
    <property type="match status" value="1"/>
</dbReference>
<name>A0ABQ8LZ94_LABRO</name>
<dbReference type="InterPro" id="IPR001878">
    <property type="entry name" value="Znf_CCHC"/>
</dbReference>
<evidence type="ECO:0000313" key="6">
    <source>
        <dbReference type="Proteomes" id="UP000830375"/>
    </source>
</evidence>
<feature type="domain" description="CCHC-type" evidence="4">
    <location>
        <begin position="154"/>
        <end position="168"/>
    </location>
</feature>
<keyword evidence="6" id="KW-1185">Reference proteome</keyword>
<dbReference type="InterPro" id="IPR036875">
    <property type="entry name" value="Znf_CCHC_sf"/>
</dbReference>
<evidence type="ECO:0000256" key="1">
    <source>
        <dbReference type="ARBA" id="ARBA00039658"/>
    </source>
</evidence>
<protein>
    <recommendedName>
        <fullName evidence="1">Gypsy retrotransposon integrase-like protein 1</fullName>
    </recommendedName>
</protein>
<dbReference type="PROSITE" id="PS50158">
    <property type="entry name" value="ZF_CCHC"/>
    <property type="match status" value="1"/>
</dbReference>
<dbReference type="PANTHER" id="PTHR37984">
    <property type="entry name" value="PROTEIN CBG26694"/>
    <property type="match status" value="1"/>
</dbReference>
<feature type="region of interest" description="Disordered" evidence="3">
    <location>
        <begin position="693"/>
        <end position="716"/>
    </location>
</feature>
<sequence>MADNLRTSPQTLQASINPLESKTELPSRAMDIAIHTGYSGSSFYTTVQRFRFPNADPHWRLVAENEIVLLGAYWQRLNPEIRTAMDLYNDGIRLESFLQRTTRVSQRLAACQPSITAPQPTSMAPSFPVPEPMQIDTTHLSRAERNHRITLGLCLYCGQQGHLIHTCPIRTPCPVMSTIQSEVETASLTLLPVTLHMSDQSLSVSALVASGSSGNFISQDCLNQLQLSRCRHFQVYSEEIRFLVLEESTVSIILECPWLRRHRLELRWDPCDVTCWNEQCYTQYLSNLLHPRPVPVHLASTHVESPEPTFTPENPAEYACSRMCSVSKQPPIFHLIGHGTVPSSCCLEPNSPRYVYTLSIPERQAREEYFAEALSQGFIQPSSSLAASSFFFVGKKDGGLRPCIDYRQLNSQNLQQTYPLPLVPAALEELRGARVFMKLDLRSAYNLVRIRAGDTNEDEGVQMDQGKVNAIQEWPQPCSVKELQRFPGFSNFYRRFIRNYSSITALLTSLQRGKLKHLTRNPAAHKAFQRLKNIFSTATLLHQNYLREARCLNPRQARWALFFTRFNFKITYHSKNISADALSRQFSSDSPSEPEPVIPPNLIVSPILWDQDQDIQQATLQEPAPPECPEGKIYVPCSQRQPLLGAAHQSPGSGHPGSKRTLSLLQARYWWPSMRRDTIRYVQSCSVCAMSTSPHQLPTGSGPSTHRAPSAKIPPA</sequence>
<dbReference type="InterPro" id="IPR043502">
    <property type="entry name" value="DNA/RNA_pol_sf"/>
</dbReference>
<dbReference type="Gene3D" id="3.10.10.10">
    <property type="entry name" value="HIV Type 1 Reverse Transcriptase, subunit A, domain 1"/>
    <property type="match status" value="1"/>
</dbReference>
<keyword evidence="2" id="KW-0863">Zinc-finger</keyword>
<dbReference type="InterPro" id="IPR043128">
    <property type="entry name" value="Rev_trsase/Diguanyl_cyclase"/>
</dbReference>
<dbReference type="SUPFAM" id="SSF57756">
    <property type="entry name" value="Retrovirus zinc finger-like domains"/>
    <property type="match status" value="1"/>
</dbReference>
<comment type="caution">
    <text evidence="5">The sequence shown here is derived from an EMBL/GenBank/DDBJ whole genome shotgun (WGS) entry which is preliminary data.</text>
</comment>
<organism evidence="5 6">
    <name type="scientific">Labeo rohita</name>
    <name type="common">Indian major carp</name>
    <name type="synonym">Cyprinus rohita</name>
    <dbReference type="NCBI Taxonomy" id="84645"/>
    <lineage>
        <taxon>Eukaryota</taxon>
        <taxon>Metazoa</taxon>
        <taxon>Chordata</taxon>
        <taxon>Craniata</taxon>
        <taxon>Vertebrata</taxon>
        <taxon>Euteleostomi</taxon>
        <taxon>Actinopterygii</taxon>
        <taxon>Neopterygii</taxon>
        <taxon>Teleostei</taxon>
        <taxon>Ostariophysi</taxon>
        <taxon>Cypriniformes</taxon>
        <taxon>Cyprinidae</taxon>
        <taxon>Labeoninae</taxon>
        <taxon>Labeonini</taxon>
        <taxon>Labeo</taxon>
    </lineage>
</organism>
<evidence type="ECO:0000259" key="4">
    <source>
        <dbReference type="PROSITE" id="PS50158"/>
    </source>
</evidence>
<dbReference type="SUPFAM" id="SSF56672">
    <property type="entry name" value="DNA/RNA polymerases"/>
    <property type="match status" value="1"/>
</dbReference>
<dbReference type="PANTHER" id="PTHR37984:SF5">
    <property type="entry name" value="PROTEIN NYNRIN-LIKE"/>
    <property type="match status" value="1"/>
</dbReference>
<feature type="compositionally biased region" description="Polar residues" evidence="3">
    <location>
        <begin position="693"/>
        <end position="704"/>
    </location>
</feature>
<dbReference type="InterPro" id="IPR050951">
    <property type="entry name" value="Retrovirus_Pol_polyprotein"/>
</dbReference>
<gene>
    <name evidence="5" type="ORF">H4Q32_012737</name>
</gene>
<dbReference type="EMBL" id="JACTAM010000015">
    <property type="protein sequence ID" value="KAI2655943.1"/>
    <property type="molecule type" value="Genomic_DNA"/>
</dbReference>
<evidence type="ECO:0000313" key="5">
    <source>
        <dbReference type="EMBL" id="KAI2655943.1"/>
    </source>
</evidence>
<dbReference type="Gene3D" id="3.30.70.270">
    <property type="match status" value="2"/>
</dbReference>
<evidence type="ECO:0000256" key="3">
    <source>
        <dbReference type="SAM" id="MobiDB-lite"/>
    </source>
</evidence>
<proteinExistence type="predicted"/>
<keyword evidence="2" id="KW-0862">Zinc</keyword>
<dbReference type="Pfam" id="PF17921">
    <property type="entry name" value="Integrase_H2C2"/>
    <property type="match status" value="1"/>
</dbReference>
<evidence type="ECO:0000256" key="2">
    <source>
        <dbReference type="PROSITE-ProRule" id="PRU00047"/>
    </source>
</evidence>
<dbReference type="InterPro" id="IPR041588">
    <property type="entry name" value="Integrase_H2C2"/>
</dbReference>
<accession>A0ABQ8LZ94</accession>
<dbReference type="Proteomes" id="UP000830375">
    <property type="component" value="Unassembled WGS sequence"/>
</dbReference>
<dbReference type="CDD" id="cd00303">
    <property type="entry name" value="retropepsin_like"/>
    <property type="match status" value="1"/>
</dbReference>